<keyword evidence="3" id="KW-1185">Reference proteome</keyword>
<dbReference type="RefSeq" id="WP_207858607.1">
    <property type="nucleotide sequence ID" value="NZ_JAFREP010000007.1"/>
</dbReference>
<dbReference type="SUPFAM" id="SSF109604">
    <property type="entry name" value="HD-domain/PDEase-like"/>
    <property type="match status" value="1"/>
</dbReference>
<dbReference type="EMBL" id="JAFREP010000007">
    <property type="protein sequence ID" value="MBO1318825.1"/>
    <property type="molecule type" value="Genomic_DNA"/>
</dbReference>
<dbReference type="Proteomes" id="UP000664417">
    <property type="component" value="Unassembled WGS sequence"/>
</dbReference>
<reference evidence="2" key="1">
    <citation type="submission" date="2021-03" db="EMBL/GenBank/DDBJ databases">
        <authorList>
            <person name="Wang G."/>
        </authorList>
    </citation>
    <scope>NUCLEOTIDE SEQUENCE</scope>
    <source>
        <strain evidence="2">KCTC 12899</strain>
    </source>
</reference>
<protein>
    <submittedName>
        <fullName evidence="2">HDOD domain-containing protein</fullName>
    </submittedName>
</protein>
<dbReference type="Pfam" id="PF08668">
    <property type="entry name" value="HDOD"/>
    <property type="match status" value="1"/>
</dbReference>
<feature type="domain" description="HDOD" evidence="1">
    <location>
        <begin position="15"/>
        <end position="212"/>
    </location>
</feature>
<dbReference type="PANTHER" id="PTHR33525:SF3">
    <property type="entry name" value="RIBONUCLEASE Y"/>
    <property type="match status" value="1"/>
</dbReference>
<gene>
    <name evidence="2" type="ORF">J3U88_10155</name>
</gene>
<proteinExistence type="predicted"/>
<evidence type="ECO:0000313" key="2">
    <source>
        <dbReference type="EMBL" id="MBO1318825.1"/>
    </source>
</evidence>
<dbReference type="PROSITE" id="PS51833">
    <property type="entry name" value="HDOD"/>
    <property type="match status" value="1"/>
</dbReference>
<sequence length="286" mass="31539">MPITPEDIVKKTGDLPTLPHVATKVMTLVSDPGTSAKDLQDAIITDQGMTAQILKISNSAMFGLKREVRTLTHAIMILGFNTIRSIVLAAAGKKMYANKGAANTGFKEKLIWENSIGSALVARGLAEQFKGMDKEEAFIGGLMHNLGKTVLNAKLPQKYSEIMVAAYNEGQPIHLLERQHLGFDHAELGYCIVKQWNLSESLAESIRHYLAPENAPAEYRVQTAIISLATHYCLDLGLGVATAVPLEEQELGEVPKILKLDEARLMRWKEIITEKMEQDKAIINSF</sequence>
<dbReference type="PANTHER" id="PTHR33525">
    <property type="match status" value="1"/>
</dbReference>
<evidence type="ECO:0000259" key="1">
    <source>
        <dbReference type="PROSITE" id="PS51833"/>
    </source>
</evidence>
<organism evidence="2 3">
    <name type="scientific">Acanthopleuribacter pedis</name>
    <dbReference type="NCBI Taxonomy" id="442870"/>
    <lineage>
        <taxon>Bacteria</taxon>
        <taxon>Pseudomonadati</taxon>
        <taxon>Acidobacteriota</taxon>
        <taxon>Holophagae</taxon>
        <taxon>Acanthopleuribacterales</taxon>
        <taxon>Acanthopleuribacteraceae</taxon>
        <taxon>Acanthopleuribacter</taxon>
    </lineage>
</organism>
<evidence type="ECO:0000313" key="3">
    <source>
        <dbReference type="Proteomes" id="UP000664417"/>
    </source>
</evidence>
<dbReference type="Gene3D" id="1.10.3210.10">
    <property type="entry name" value="Hypothetical protein af1432"/>
    <property type="match status" value="1"/>
</dbReference>
<comment type="caution">
    <text evidence="2">The sequence shown here is derived from an EMBL/GenBank/DDBJ whole genome shotgun (WGS) entry which is preliminary data.</text>
</comment>
<dbReference type="InterPro" id="IPR013976">
    <property type="entry name" value="HDOD"/>
</dbReference>
<accession>A0A8J7Q400</accession>
<dbReference type="AlphaFoldDB" id="A0A8J7Q400"/>
<dbReference type="InterPro" id="IPR052340">
    <property type="entry name" value="RNase_Y/CdgJ"/>
</dbReference>
<name>A0A8J7Q400_9BACT</name>